<sequence length="453" mass="50421">MSRIKRRTAVLATAALALVIVFAAWAGGDRSANPGPSAERGDRTEAGDAGDIGGDITVWAWEHAMKAMMPEIDGFLRKYPNVRVHTVMLSNDDAYKRFLLANASNTGAPDVAAIPEPYVGQYIEIGALHDLTSMIRPNRRKIVDTKWPDVTRDGKYYAMPWDSGPVGLFYRRDVFERAGFPSDPDGVSELLATWDDYLRVGKIIKEKTGAYMNALPLESGVGITTMFEYMLSQEGTLYLDKANRVTINSPLALSALKKLIEMNDSGITLSAEPGTRPYNEALQKGYVATVLEAVWMGGTLQEVAPDSSGLWGVAKMPAWRPGGSRAAEAGGSYLGVSRLSTNKRAAWAFIDYMLGEAETVNNMFRRAYLFPALKEAYDDPMYDEPQPFFAGQRTRRFFVRLAEEAKPVYFSDDFRDLREIAEFEAFKAIKNASSPEAAILQMEKRMTEHRRRK</sequence>
<dbReference type="OrthoDB" id="9768630at2"/>
<dbReference type="Gene3D" id="3.40.190.10">
    <property type="entry name" value="Periplasmic binding protein-like II"/>
    <property type="match status" value="1"/>
</dbReference>
<dbReference type="PANTHER" id="PTHR43649:SF32">
    <property type="entry name" value="SUGAR BINDING SECRETED PROTEIN"/>
    <property type="match status" value="1"/>
</dbReference>
<dbReference type="RefSeq" id="WP_110838379.1">
    <property type="nucleotide sequence ID" value="NZ_QJVJ01000001.1"/>
</dbReference>
<evidence type="ECO:0000313" key="3">
    <source>
        <dbReference type="Proteomes" id="UP000247476"/>
    </source>
</evidence>
<gene>
    <name evidence="2" type="ORF">DLM86_02570</name>
</gene>
<evidence type="ECO:0000256" key="1">
    <source>
        <dbReference type="SAM" id="SignalP"/>
    </source>
</evidence>
<comment type="caution">
    <text evidence="2">The sequence shown here is derived from an EMBL/GenBank/DDBJ whole genome shotgun (WGS) entry which is preliminary data.</text>
</comment>
<name>A0A2V5KPE5_9BACL</name>
<dbReference type="EMBL" id="QJVJ01000001">
    <property type="protein sequence ID" value="PYI57340.1"/>
    <property type="molecule type" value="Genomic_DNA"/>
</dbReference>
<protein>
    <recommendedName>
        <fullName evidence="4">ABC transporter substrate-binding protein</fullName>
    </recommendedName>
</protein>
<evidence type="ECO:0008006" key="4">
    <source>
        <dbReference type="Google" id="ProtNLM"/>
    </source>
</evidence>
<dbReference type="CDD" id="cd13585">
    <property type="entry name" value="PBP2_TMBP_like"/>
    <property type="match status" value="1"/>
</dbReference>
<organism evidence="2 3">
    <name type="scientific">Paenibacillus flagellatus</name>
    <dbReference type="NCBI Taxonomy" id="2211139"/>
    <lineage>
        <taxon>Bacteria</taxon>
        <taxon>Bacillati</taxon>
        <taxon>Bacillota</taxon>
        <taxon>Bacilli</taxon>
        <taxon>Bacillales</taxon>
        <taxon>Paenibacillaceae</taxon>
        <taxon>Paenibacillus</taxon>
    </lineage>
</organism>
<keyword evidence="3" id="KW-1185">Reference proteome</keyword>
<dbReference type="InterPro" id="IPR050490">
    <property type="entry name" value="Bact_solute-bd_prot1"/>
</dbReference>
<feature type="signal peptide" evidence="1">
    <location>
        <begin position="1"/>
        <end position="26"/>
    </location>
</feature>
<dbReference type="InterPro" id="IPR006059">
    <property type="entry name" value="SBP"/>
</dbReference>
<keyword evidence="1" id="KW-0732">Signal</keyword>
<feature type="chain" id="PRO_5038771412" description="ABC transporter substrate-binding protein" evidence="1">
    <location>
        <begin position="27"/>
        <end position="453"/>
    </location>
</feature>
<evidence type="ECO:0000313" key="2">
    <source>
        <dbReference type="EMBL" id="PYI57340.1"/>
    </source>
</evidence>
<reference evidence="2 3" key="1">
    <citation type="submission" date="2018-05" db="EMBL/GenBank/DDBJ databases">
        <title>Paenibacillus flagellatus sp. nov., isolated from selenium mineral soil.</title>
        <authorList>
            <person name="Dai X."/>
        </authorList>
    </citation>
    <scope>NUCLEOTIDE SEQUENCE [LARGE SCALE GENOMIC DNA]</scope>
    <source>
        <strain evidence="2 3">DXL2</strain>
    </source>
</reference>
<dbReference type="Proteomes" id="UP000247476">
    <property type="component" value="Unassembled WGS sequence"/>
</dbReference>
<dbReference type="AlphaFoldDB" id="A0A2V5KPE5"/>
<proteinExistence type="predicted"/>
<dbReference type="SUPFAM" id="SSF53850">
    <property type="entry name" value="Periplasmic binding protein-like II"/>
    <property type="match status" value="1"/>
</dbReference>
<dbReference type="Pfam" id="PF01547">
    <property type="entry name" value="SBP_bac_1"/>
    <property type="match status" value="1"/>
</dbReference>
<dbReference type="PANTHER" id="PTHR43649">
    <property type="entry name" value="ARABINOSE-BINDING PROTEIN-RELATED"/>
    <property type="match status" value="1"/>
</dbReference>
<accession>A0A2V5KPE5</accession>